<proteinExistence type="predicted"/>
<evidence type="ECO:0000313" key="1">
    <source>
        <dbReference type="EMBL" id="KAG5847342.1"/>
    </source>
</evidence>
<organism evidence="1 2">
    <name type="scientific">Anguilla anguilla</name>
    <name type="common">European freshwater eel</name>
    <name type="synonym">Muraena anguilla</name>
    <dbReference type="NCBI Taxonomy" id="7936"/>
    <lineage>
        <taxon>Eukaryota</taxon>
        <taxon>Metazoa</taxon>
        <taxon>Chordata</taxon>
        <taxon>Craniata</taxon>
        <taxon>Vertebrata</taxon>
        <taxon>Euteleostomi</taxon>
        <taxon>Actinopterygii</taxon>
        <taxon>Neopterygii</taxon>
        <taxon>Teleostei</taxon>
        <taxon>Anguilliformes</taxon>
        <taxon>Anguillidae</taxon>
        <taxon>Anguilla</taxon>
    </lineage>
</organism>
<protein>
    <submittedName>
        <fullName evidence="1">Uncharacterized protein</fullName>
    </submittedName>
</protein>
<dbReference type="EMBL" id="JAFIRN010000006">
    <property type="protein sequence ID" value="KAG5847342.1"/>
    <property type="molecule type" value="Genomic_DNA"/>
</dbReference>
<dbReference type="Proteomes" id="UP001044222">
    <property type="component" value="Chromosome 6"/>
</dbReference>
<name>A0A9D3MG51_ANGAN</name>
<reference evidence="1" key="1">
    <citation type="submission" date="2021-01" db="EMBL/GenBank/DDBJ databases">
        <title>A chromosome-scale assembly of European eel, Anguilla anguilla.</title>
        <authorList>
            <person name="Henkel C."/>
            <person name="Jong-Raadsen S.A."/>
            <person name="Dufour S."/>
            <person name="Weltzien F.-A."/>
            <person name="Palstra A.P."/>
            <person name="Pelster B."/>
            <person name="Spaink H.P."/>
            <person name="Van Den Thillart G.E."/>
            <person name="Jansen H."/>
            <person name="Zahm M."/>
            <person name="Klopp C."/>
            <person name="Cedric C."/>
            <person name="Louis A."/>
            <person name="Berthelot C."/>
            <person name="Parey E."/>
            <person name="Roest Crollius H."/>
            <person name="Montfort J."/>
            <person name="Robinson-Rechavi M."/>
            <person name="Bucao C."/>
            <person name="Bouchez O."/>
            <person name="Gislard M."/>
            <person name="Lluch J."/>
            <person name="Milhes M."/>
            <person name="Lampietro C."/>
            <person name="Lopez Roques C."/>
            <person name="Donnadieu C."/>
            <person name="Braasch I."/>
            <person name="Desvignes T."/>
            <person name="Postlethwait J."/>
            <person name="Bobe J."/>
            <person name="Guiguen Y."/>
            <person name="Dirks R."/>
        </authorList>
    </citation>
    <scope>NUCLEOTIDE SEQUENCE</scope>
    <source>
        <strain evidence="1">Tag_6206</strain>
        <tissue evidence="1">Liver</tissue>
    </source>
</reference>
<keyword evidence="2" id="KW-1185">Reference proteome</keyword>
<evidence type="ECO:0000313" key="2">
    <source>
        <dbReference type="Proteomes" id="UP001044222"/>
    </source>
</evidence>
<gene>
    <name evidence="1" type="ORF">ANANG_G00124980</name>
</gene>
<dbReference type="AlphaFoldDB" id="A0A9D3MG51"/>
<sequence>MPRGAPAGGLLTLIGDGADESSGGTLTENRRWPQFRRYQSDSEIQHSLHFCGQKCNNAVRISIFMAATKMHKYKTSNILI</sequence>
<comment type="caution">
    <text evidence="1">The sequence shown here is derived from an EMBL/GenBank/DDBJ whole genome shotgun (WGS) entry which is preliminary data.</text>
</comment>
<accession>A0A9D3MG51</accession>